<evidence type="ECO:0000313" key="14">
    <source>
        <dbReference type="Proteomes" id="UP000221384"/>
    </source>
</evidence>
<evidence type="ECO:0000256" key="4">
    <source>
        <dbReference type="ARBA" id="ARBA00022538"/>
    </source>
</evidence>
<proteinExistence type="predicted"/>
<evidence type="ECO:0000256" key="1">
    <source>
        <dbReference type="ARBA" id="ARBA00004141"/>
    </source>
</evidence>
<dbReference type="SUPFAM" id="SSF51735">
    <property type="entry name" value="NAD(P)-binding Rossmann-fold domains"/>
    <property type="match status" value="1"/>
</dbReference>
<evidence type="ECO:0000313" key="13">
    <source>
        <dbReference type="EMBL" id="PHO09311.1"/>
    </source>
</evidence>
<keyword evidence="4" id="KW-0633">Potassium transport</keyword>
<sequence length="534" mass="59213">MLTVIVTSLFLALTINILLKKINLPTIIGYIFTGTIIAYGFNLHDAVNNHTLKEIAEFGVVFLMFTIGLEFSLAHLKKMKNEVFVAGTLQILITAVIVFSISYFLLDIEKNVSFVLSLAIALSSTAIVLKTFNETGEINRRYGQRSLGILIMQDIAVIPILLTIGFMSSASNSSVTDVLGEMVLHAAMLLALMVIIGKYLLEPFFKAITKTNSDELFVGTILFLAIGASLLAHELGFSYSLGAFIAGMLIAETRYKHQAEADLVPFRDLLLGIFFVTVGMQLKFDIISSYIHIILALLFSVMILKFVIIYAIIRINENKRVSMKTALSLVQVGEFSLALLELARTGGLVPAPYGQIMIVTIVLSMIITPIILKNLTFITDKFNKEEEPSVSQDLTSSILTNHTVILGLGEFGRNIADDLSASSEKYIAIENNIESFYKSINSGYNVVFGNATNKDLLRTVNLKEAKYVIVAIDNPKKLYQVCDTIQQIVPIEKIIVKIHTKKESDIIDEFNIANVFIENRITSKKITELIINEE</sequence>
<keyword evidence="6" id="KW-0630">Potassium</keyword>
<evidence type="ECO:0000256" key="2">
    <source>
        <dbReference type="ARBA" id="ARBA00022448"/>
    </source>
</evidence>
<keyword evidence="5 10" id="KW-0812">Transmembrane</keyword>
<feature type="transmembrane region" description="Helical" evidence="10">
    <location>
        <begin position="149"/>
        <end position="170"/>
    </location>
</feature>
<dbReference type="InterPro" id="IPR003148">
    <property type="entry name" value="RCK_N"/>
</dbReference>
<feature type="transmembrane region" description="Helical" evidence="10">
    <location>
        <begin position="290"/>
        <end position="313"/>
    </location>
</feature>
<dbReference type="Gene3D" id="3.40.50.720">
    <property type="entry name" value="NAD(P)-binding Rossmann-like Domain"/>
    <property type="match status" value="1"/>
</dbReference>
<evidence type="ECO:0000256" key="6">
    <source>
        <dbReference type="ARBA" id="ARBA00022958"/>
    </source>
</evidence>
<dbReference type="Pfam" id="PF00999">
    <property type="entry name" value="Na_H_Exchanger"/>
    <property type="match status" value="1"/>
</dbReference>
<dbReference type="Proteomes" id="UP000221384">
    <property type="component" value="Unassembled WGS sequence"/>
</dbReference>
<dbReference type="PANTHER" id="PTHR46157">
    <property type="entry name" value="K(+) EFFLUX ANTIPORTER 3, CHLOROPLASTIC"/>
    <property type="match status" value="1"/>
</dbReference>
<feature type="transmembrane region" description="Helical" evidence="10">
    <location>
        <begin position="213"/>
        <end position="231"/>
    </location>
</feature>
<dbReference type="PANTHER" id="PTHR46157:SF4">
    <property type="entry name" value="K(+) EFFLUX ANTIPORTER 3, CHLOROPLASTIC"/>
    <property type="match status" value="1"/>
</dbReference>
<dbReference type="InterPro" id="IPR036291">
    <property type="entry name" value="NAD(P)-bd_dom_sf"/>
</dbReference>
<evidence type="ECO:0000256" key="9">
    <source>
        <dbReference type="ARBA" id="ARBA00023136"/>
    </source>
</evidence>
<keyword evidence="9 10" id="KW-0472">Membrane</keyword>
<keyword evidence="3" id="KW-0050">Antiport</keyword>
<keyword evidence="14" id="KW-1185">Reference proteome</keyword>
<dbReference type="InterPro" id="IPR006153">
    <property type="entry name" value="Cation/H_exchanger_TM"/>
</dbReference>
<dbReference type="EMBL" id="NWVW01000011">
    <property type="protein sequence ID" value="PHO09311.1"/>
    <property type="molecule type" value="Genomic_DNA"/>
</dbReference>
<evidence type="ECO:0000256" key="7">
    <source>
        <dbReference type="ARBA" id="ARBA00022989"/>
    </source>
</evidence>
<dbReference type="Pfam" id="PF02254">
    <property type="entry name" value="TrkA_N"/>
    <property type="match status" value="1"/>
</dbReference>
<evidence type="ECO:0000259" key="11">
    <source>
        <dbReference type="Pfam" id="PF00999"/>
    </source>
</evidence>
<feature type="transmembrane region" description="Helical" evidence="10">
    <location>
        <begin position="355"/>
        <end position="372"/>
    </location>
</feature>
<feature type="transmembrane region" description="Helical" evidence="10">
    <location>
        <begin position="325"/>
        <end position="343"/>
    </location>
</feature>
<gene>
    <name evidence="13" type="ORF">CPG37_09555</name>
</gene>
<feature type="transmembrane region" description="Helical" evidence="10">
    <location>
        <begin position="22"/>
        <end position="43"/>
    </location>
</feature>
<feature type="transmembrane region" description="Helical" evidence="10">
    <location>
        <begin position="182"/>
        <end position="201"/>
    </location>
</feature>
<comment type="subcellular location">
    <subcellularLocation>
        <location evidence="1">Membrane</location>
        <topology evidence="1">Multi-pass membrane protein</topology>
    </subcellularLocation>
</comment>
<keyword evidence="7 10" id="KW-1133">Transmembrane helix</keyword>
<feature type="transmembrane region" description="Helical" evidence="10">
    <location>
        <begin position="55"/>
        <end position="76"/>
    </location>
</feature>
<evidence type="ECO:0000256" key="8">
    <source>
        <dbReference type="ARBA" id="ARBA00023065"/>
    </source>
</evidence>
<feature type="domain" description="RCK N-terminal" evidence="12">
    <location>
        <begin position="404"/>
        <end position="516"/>
    </location>
</feature>
<dbReference type="RefSeq" id="WP_099334767.1">
    <property type="nucleotide sequence ID" value="NZ_CP042812.1"/>
</dbReference>
<keyword evidence="8" id="KW-0406">Ion transport</keyword>
<keyword evidence="2" id="KW-0813">Transport</keyword>
<dbReference type="InterPro" id="IPR038770">
    <property type="entry name" value="Na+/solute_symporter_sf"/>
</dbReference>
<evidence type="ECO:0000256" key="10">
    <source>
        <dbReference type="SAM" id="Phobius"/>
    </source>
</evidence>
<feature type="transmembrane region" description="Helical" evidence="10">
    <location>
        <begin position="83"/>
        <end position="106"/>
    </location>
</feature>
<name>A0ABX4LN58_9BACT</name>
<dbReference type="Gene3D" id="1.20.1530.20">
    <property type="match status" value="1"/>
</dbReference>
<feature type="transmembrane region" description="Helical" evidence="10">
    <location>
        <begin position="112"/>
        <end position="129"/>
    </location>
</feature>
<protein>
    <submittedName>
        <fullName evidence="13">Sodium:proton exchanger</fullName>
    </submittedName>
</protein>
<evidence type="ECO:0000256" key="5">
    <source>
        <dbReference type="ARBA" id="ARBA00022692"/>
    </source>
</evidence>
<comment type="caution">
    <text evidence="13">The sequence shown here is derived from an EMBL/GenBank/DDBJ whole genome shotgun (WGS) entry which is preliminary data.</text>
</comment>
<reference evidence="13 14" key="1">
    <citation type="submission" date="2017-09" db="EMBL/GenBank/DDBJ databases">
        <authorList>
            <person name="Perez-Cataluna A."/>
            <person name="Figueras M.J."/>
            <person name="Salas-Masso N."/>
        </authorList>
    </citation>
    <scope>NUCLEOTIDE SEQUENCE [LARGE SCALE GENOMIC DNA]</scope>
    <source>
        <strain evidence="13 14">F138-33</strain>
    </source>
</reference>
<evidence type="ECO:0000259" key="12">
    <source>
        <dbReference type="Pfam" id="PF02254"/>
    </source>
</evidence>
<evidence type="ECO:0000256" key="3">
    <source>
        <dbReference type="ARBA" id="ARBA00022449"/>
    </source>
</evidence>
<organism evidence="13 14">
    <name type="scientific">Malaciobacter canalis</name>
    <dbReference type="NCBI Taxonomy" id="1912871"/>
    <lineage>
        <taxon>Bacteria</taxon>
        <taxon>Pseudomonadati</taxon>
        <taxon>Campylobacterota</taxon>
        <taxon>Epsilonproteobacteria</taxon>
        <taxon>Campylobacterales</taxon>
        <taxon>Arcobacteraceae</taxon>
        <taxon>Malaciobacter</taxon>
    </lineage>
</organism>
<feature type="domain" description="Cation/H+ exchanger transmembrane" evidence="11">
    <location>
        <begin position="10"/>
        <end position="375"/>
    </location>
</feature>
<accession>A0ABX4LN58</accession>